<dbReference type="PROSITE" id="PS50928">
    <property type="entry name" value="ABC_TM1"/>
    <property type="match status" value="1"/>
</dbReference>
<dbReference type="PANTHER" id="PTHR43005">
    <property type="entry name" value="BLR7065 PROTEIN"/>
    <property type="match status" value="1"/>
</dbReference>
<feature type="transmembrane region" description="Helical" evidence="7">
    <location>
        <begin position="115"/>
        <end position="137"/>
    </location>
</feature>
<keyword evidence="4 7" id="KW-0812">Transmembrane</keyword>
<dbReference type="GO" id="GO:0005886">
    <property type="term" value="C:plasma membrane"/>
    <property type="evidence" value="ECO:0007669"/>
    <property type="project" value="UniProtKB-SubCell"/>
</dbReference>
<protein>
    <submittedName>
        <fullName evidence="9">Inner membrane ABC transporter permease protein YcjO</fullName>
    </submittedName>
</protein>
<name>A0A1V5SLQ7_9BACT</name>
<comment type="similarity">
    <text evidence="7">Belongs to the binding-protein-dependent transport system permease family.</text>
</comment>
<evidence type="ECO:0000256" key="6">
    <source>
        <dbReference type="ARBA" id="ARBA00023136"/>
    </source>
</evidence>
<keyword evidence="2 7" id="KW-0813">Transport</keyword>
<reference evidence="9" key="1">
    <citation type="submission" date="2017-02" db="EMBL/GenBank/DDBJ databases">
        <title>Delving into the versatile metabolic prowess of the omnipresent phylum Bacteroidetes.</title>
        <authorList>
            <person name="Nobu M.K."/>
            <person name="Mei R."/>
            <person name="Narihiro T."/>
            <person name="Kuroda K."/>
            <person name="Liu W.-T."/>
        </authorList>
    </citation>
    <scope>NUCLEOTIDE SEQUENCE</scope>
    <source>
        <strain evidence="9">ADurb.Bin276</strain>
    </source>
</reference>
<dbReference type="Gene3D" id="1.10.3720.10">
    <property type="entry name" value="MetI-like"/>
    <property type="match status" value="1"/>
</dbReference>
<dbReference type="InterPro" id="IPR000515">
    <property type="entry name" value="MetI-like"/>
</dbReference>
<dbReference type="Proteomes" id="UP000485569">
    <property type="component" value="Unassembled WGS sequence"/>
</dbReference>
<dbReference type="PANTHER" id="PTHR43005:SF1">
    <property type="entry name" value="SPERMIDINE_PUTRESCINE TRANSPORT SYSTEM PERMEASE PROTEIN"/>
    <property type="match status" value="1"/>
</dbReference>
<feature type="transmembrane region" description="Helical" evidence="7">
    <location>
        <begin position="220"/>
        <end position="240"/>
    </location>
</feature>
<dbReference type="EMBL" id="MWBQ01000156">
    <property type="protein sequence ID" value="OQA55489.1"/>
    <property type="molecule type" value="Genomic_DNA"/>
</dbReference>
<dbReference type="Pfam" id="PF00528">
    <property type="entry name" value="BPD_transp_1"/>
    <property type="match status" value="1"/>
</dbReference>
<comment type="subcellular location">
    <subcellularLocation>
        <location evidence="1 7">Cell membrane</location>
        <topology evidence="1 7">Multi-pass membrane protein</topology>
    </subcellularLocation>
</comment>
<dbReference type="SUPFAM" id="SSF160964">
    <property type="entry name" value="MalF N-terminal region-like"/>
    <property type="match status" value="1"/>
</dbReference>
<comment type="caution">
    <text evidence="9">The sequence shown here is derived from an EMBL/GenBank/DDBJ whole genome shotgun (WGS) entry which is preliminary data.</text>
</comment>
<gene>
    <name evidence="9" type="primary">ycjO_9</name>
    <name evidence="9" type="ORF">BWY41_01638</name>
</gene>
<proteinExistence type="inferred from homology"/>
<feature type="transmembrane region" description="Helical" evidence="7">
    <location>
        <begin position="82"/>
        <end position="103"/>
    </location>
</feature>
<evidence type="ECO:0000256" key="2">
    <source>
        <dbReference type="ARBA" id="ARBA00022448"/>
    </source>
</evidence>
<evidence type="ECO:0000313" key="9">
    <source>
        <dbReference type="EMBL" id="OQA55489.1"/>
    </source>
</evidence>
<evidence type="ECO:0000256" key="4">
    <source>
        <dbReference type="ARBA" id="ARBA00022692"/>
    </source>
</evidence>
<feature type="domain" description="ABC transmembrane type-1" evidence="8">
    <location>
        <begin position="78"/>
        <end position="293"/>
    </location>
</feature>
<sequence>MSSIIGNKHILKDKTGFRSDLIKNSFAYRSIIPYVVFMLILVVYPVVQNVVVSFQVEDGWSFSNYREVLSDPLFSVVTLNTIIWTISCVILDLVVGLGIALLLSQDVKGKMVFRTIILVIPWATPDIVAAVAWKWMYNDMYGVLNDILVKLGIIKDYLPWLAVPTLAKAAVIIANLWKGFAISAMFYLAALQTVPRDLYEAAAMDGANLWQRFSKITIPVIRPFILTTVMLTIIWTINYFPLIFVMTGGGPANATDTFVTHAYRMAFRFLDFSHSTAVSNINFIIVFIIAIIYTLSLIRKEG</sequence>
<keyword evidence="3" id="KW-1003">Cell membrane</keyword>
<dbReference type="AlphaFoldDB" id="A0A1V5SLQ7"/>
<feature type="transmembrane region" description="Helical" evidence="7">
    <location>
        <begin position="277"/>
        <end position="298"/>
    </location>
</feature>
<feature type="transmembrane region" description="Helical" evidence="7">
    <location>
        <begin position="26"/>
        <end position="47"/>
    </location>
</feature>
<dbReference type="SUPFAM" id="SSF161098">
    <property type="entry name" value="MetI-like"/>
    <property type="match status" value="1"/>
</dbReference>
<dbReference type="GO" id="GO:0055085">
    <property type="term" value="P:transmembrane transport"/>
    <property type="evidence" value="ECO:0007669"/>
    <property type="project" value="InterPro"/>
</dbReference>
<evidence type="ECO:0000259" key="8">
    <source>
        <dbReference type="PROSITE" id="PS50928"/>
    </source>
</evidence>
<keyword evidence="5 7" id="KW-1133">Transmembrane helix</keyword>
<dbReference type="CDD" id="cd06261">
    <property type="entry name" value="TM_PBP2"/>
    <property type="match status" value="1"/>
</dbReference>
<keyword evidence="6 7" id="KW-0472">Membrane</keyword>
<evidence type="ECO:0000256" key="7">
    <source>
        <dbReference type="RuleBase" id="RU363032"/>
    </source>
</evidence>
<organism evidence="9">
    <name type="scientific">Candidatus Atribacter allofermentans</name>
    <dbReference type="NCBI Taxonomy" id="1852833"/>
    <lineage>
        <taxon>Bacteria</taxon>
        <taxon>Pseudomonadati</taxon>
        <taxon>Atribacterota</taxon>
        <taxon>Atribacteria</taxon>
        <taxon>Atribacterales</taxon>
        <taxon>Atribacteraceae</taxon>
        <taxon>Atribacter</taxon>
    </lineage>
</organism>
<evidence type="ECO:0000256" key="3">
    <source>
        <dbReference type="ARBA" id="ARBA00022475"/>
    </source>
</evidence>
<dbReference type="InterPro" id="IPR035906">
    <property type="entry name" value="MetI-like_sf"/>
</dbReference>
<evidence type="ECO:0000256" key="5">
    <source>
        <dbReference type="ARBA" id="ARBA00022989"/>
    </source>
</evidence>
<accession>A0A1V5SLQ7</accession>
<evidence type="ECO:0000256" key="1">
    <source>
        <dbReference type="ARBA" id="ARBA00004651"/>
    </source>
</evidence>